<dbReference type="Proteomes" id="UP000682733">
    <property type="component" value="Unassembled WGS sequence"/>
</dbReference>
<name>A0A8S2N5N1_9BILA</name>
<dbReference type="AlphaFoldDB" id="A0A8S2N5N1"/>
<evidence type="ECO:0000313" key="2">
    <source>
        <dbReference type="EMBL" id="CAF1175323.1"/>
    </source>
</evidence>
<feature type="domain" description="TRPM SLOG" evidence="1">
    <location>
        <begin position="5"/>
        <end position="81"/>
    </location>
</feature>
<organism evidence="3 4">
    <name type="scientific">Didymodactylos carnosus</name>
    <dbReference type="NCBI Taxonomy" id="1234261"/>
    <lineage>
        <taxon>Eukaryota</taxon>
        <taxon>Metazoa</taxon>
        <taxon>Spiralia</taxon>
        <taxon>Gnathifera</taxon>
        <taxon>Rotifera</taxon>
        <taxon>Eurotatoria</taxon>
        <taxon>Bdelloidea</taxon>
        <taxon>Philodinida</taxon>
        <taxon>Philodinidae</taxon>
        <taxon>Didymodactylos</taxon>
    </lineage>
</organism>
<proteinExistence type="predicted"/>
<reference evidence="3" key="1">
    <citation type="submission" date="2021-02" db="EMBL/GenBank/DDBJ databases">
        <authorList>
            <person name="Nowell W R."/>
        </authorList>
    </citation>
    <scope>NUCLEOTIDE SEQUENCE</scope>
</reference>
<accession>A0A8S2N5N1</accession>
<comment type="caution">
    <text evidence="3">The sequence shown here is derived from an EMBL/GenBank/DDBJ whole genome shotgun (WGS) entry which is preliminary data.</text>
</comment>
<dbReference type="Proteomes" id="UP000677228">
    <property type="component" value="Unassembled WGS sequence"/>
</dbReference>
<evidence type="ECO:0000313" key="4">
    <source>
        <dbReference type="Proteomes" id="UP000682733"/>
    </source>
</evidence>
<evidence type="ECO:0000313" key="3">
    <source>
        <dbReference type="EMBL" id="CAF3986542.1"/>
    </source>
</evidence>
<dbReference type="InterPro" id="IPR041491">
    <property type="entry name" value="TRPM_SLOG"/>
</dbReference>
<sequence length="167" mass="18957">MTAPEVNISLFKILLNGDQSSLSIVYDAIDDNIPVIAVKDTGGLADFIAIAYKVVYPSNGKTEEELDKTVKKMEKTEFKNEIRDEIRTKIQMRITIGTDENIEEDKVLLSFLTDQTIEEFVNKIIKPQGYFLINILEYDNGRAVLALSDGILQAMLFGKYKYEHVSR</sequence>
<dbReference type="Pfam" id="PF18139">
    <property type="entry name" value="LSDAT_euk"/>
    <property type="match status" value="1"/>
</dbReference>
<evidence type="ECO:0000259" key="1">
    <source>
        <dbReference type="Pfam" id="PF18139"/>
    </source>
</evidence>
<gene>
    <name evidence="2" type="ORF">OVA965_LOCUS22782</name>
    <name evidence="3" type="ORF">TMI583_LOCUS23496</name>
</gene>
<dbReference type="EMBL" id="CAJOBA010034497">
    <property type="protein sequence ID" value="CAF3986542.1"/>
    <property type="molecule type" value="Genomic_DNA"/>
</dbReference>
<dbReference type="EMBL" id="CAJNOK010012973">
    <property type="protein sequence ID" value="CAF1175323.1"/>
    <property type="molecule type" value="Genomic_DNA"/>
</dbReference>
<protein>
    <recommendedName>
        <fullName evidence="1">TRPM SLOG domain-containing protein</fullName>
    </recommendedName>
</protein>